<protein>
    <submittedName>
        <fullName evidence="2">Uncharacterized protein</fullName>
    </submittedName>
</protein>
<organism evidence="2 3">
    <name type="scientific">Aquilegia coerulea</name>
    <name type="common">Rocky mountain columbine</name>
    <dbReference type="NCBI Taxonomy" id="218851"/>
    <lineage>
        <taxon>Eukaryota</taxon>
        <taxon>Viridiplantae</taxon>
        <taxon>Streptophyta</taxon>
        <taxon>Embryophyta</taxon>
        <taxon>Tracheophyta</taxon>
        <taxon>Spermatophyta</taxon>
        <taxon>Magnoliopsida</taxon>
        <taxon>Ranunculales</taxon>
        <taxon>Ranunculaceae</taxon>
        <taxon>Thalictroideae</taxon>
        <taxon>Aquilegia</taxon>
    </lineage>
</organism>
<evidence type="ECO:0000313" key="3">
    <source>
        <dbReference type="Proteomes" id="UP000230069"/>
    </source>
</evidence>
<dbReference type="Pfam" id="PF15054">
    <property type="entry name" value="DUF4535"/>
    <property type="match status" value="1"/>
</dbReference>
<keyword evidence="3" id="KW-1185">Reference proteome</keyword>
<evidence type="ECO:0000313" key="2">
    <source>
        <dbReference type="EMBL" id="PIA50175.1"/>
    </source>
</evidence>
<accession>A0A2G5E349</accession>
<proteinExistence type="predicted"/>
<dbReference type="PANTHER" id="PTHR33528:SF17">
    <property type="entry name" value="TRANSMEMBRANE PROTEIN"/>
    <property type="match status" value="1"/>
</dbReference>
<gene>
    <name evidence="2" type="ORF">AQUCO_01300724v1</name>
</gene>
<dbReference type="EMBL" id="KZ305030">
    <property type="protein sequence ID" value="PIA50175.1"/>
    <property type="molecule type" value="Genomic_DNA"/>
</dbReference>
<dbReference type="Proteomes" id="UP000230069">
    <property type="component" value="Unassembled WGS sequence"/>
</dbReference>
<sequence length="51" mass="6189">MGFIRNNFILLFGTVCGIYIGQNYNVPNIKETANQYKEQMKELEKKYRKWR</sequence>
<dbReference type="InParanoid" id="A0A2G5E349"/>
<dbReference type="OrthoDB" id="2012160at2759"/>
<dbReference type="STRING" id="218851.A0A2G5E349"/>
<dbReference type="PANTHER" id="PTHR33528">
    <property type="entry name" value="OS07G0239500 PROTEIN"/>
    <property type="match status" value="1"/>
</dbReference>
<reference evidence="2 3" key="1">
    <citation type="submission" date="2017-09" db="EMBL/GenBank/DDBJ databases">
        <title>WGS assembly of Aquilegia coerulea Goldsmith.</title>
        <authorList>
            <person name="Hodges S."/>
            <person name="Kramer E."/>
            <person name="Nordborg M."/>
            <person name="Tomkins J."/>
            <person name="Borevitz J."/>
            <person name="Derieg N."/>
            <person name="Yan J."/>
            <person name="Mihaltcheva S."/>
            <person name="Hayes R.D."/>
            <person name="Rokhsar D."/>
        </authorList>
    </citation>
    <scope>NUCLEOTIDE SEQUENCE [LARGE SCALE GENOMIC DNA]</scope>
    <source>
        <strain evidence="3">cv. Goldsmith</strain>
    </source>
</reference>
<dbReference type="AlphaFoldDB" id="A0A2G5E349"/>
<keyword evidence="1" id="KW-0732">Signal</keyword>
<feature type="signal peptide" evidence="1">
    <location>
        <begin position="1"/>
        <end position="17"/>
    </location>
</feature>
<evidence type="ECO:0000256" key="1">
    <source>
        <dbReference type="SAM" id="SignalP"/>
    </source>
</evidence>
<name>A0A2G5E349_AQUCA</name>
<dbReference type="InterPro" id="IPR027854">
    <property type="entry name" value="STMP1"/>
</dbReference>
<feature type="chain" id="PRO_5013673599" evidence="1">
    <location>
        <begin position="18"/>
        <end position="51"/>
    </location>
</feature>